<reference evidence="1 2" key="1">
    <citation type="submission" date="2016-11" db="EMBL/GenBank/DDBJ databases">
        <title>Mixed transmission modes and dynamic genome evolution in an obligate animal-bacterial symbiosis.</title>
        <authorList>
            <person name="Russell S.L."/>
            <person name="Corbett-Detig R.B."/>
            <person name="Cavanaugh C.M."/>
        </authorList>
    </citation>
    <scope>NUCLEOTIDE SEQUENCE [LARGE SCALE GENOMIC DNA]</scope>
    <source>
        <strain evidence="1">Sveles-Q1</strain>
    </source>
</reference>
<dbReference type="InterPro" id="IPR016024">
    <property type="entry name" value="ARM-type_fold"/>
</dbReference>
<protein>
    <submittedName>
        <fullName evidence="1">DNA alkylation repair protein</fullName>
    </submittedName>
</protein>
<keyword evidence="2" id="KW-1185">Reference proteome</keyword>
<dbReference type="PANTHER" id="PTHR34070">
    <property type="entry name" value="ARMADILLO-TYPE FOLD"/>
    <property type="match status" value="1"/>
</dbReference>
<dbReference type="OrthoDB" id="9775346at2"/>
<gene>
    <name evidence="1" type="ORF">BOW53_09330</name>
</gene>
<dbReference type="AlphaFoldDB" id="A0A1T2L4J7"/>
<dbReference type="Pfam" id="PF08713">
    <property type="entry name" value="DNA_alkylation"/>
    <property type="match status" value="1"/>
</dbReference>
<dbReference type="SUPFAM" id="SSF48371">
    <property type="entry name" value="ARM repeat"/>
    <property type="match status" value="1"/>
</dbReference>
<organism evidence="1 2">
    <name type="scientific">Solemya pervernicosa gill symbiont</name>
    <dbReference type="NCBI Taxonomy" id="642797"/>
    <lineage>
        <taxon>Bacteria</taxon>
        <taxon>Pseudomonadati</taxon>
        <taxon>Pseudomonadota</taxon>
        <taxon>Gammaproteobacteria</taxon>
        <taxon>sulfur-oxidizing symbionts</taxon>
    </lineage>
</organism>
<proteinExistence type="predicted"/>
<name>A0A1T2L4J7_9GAMM</name>
<evidence type="ECO:0000313" key="2">
    <source>
        <dbReference type="Proteomes" id="UP000191110"/>
    </source>
</evidence>
<accession>A0A1T2L4J7</accession>
<dbReference type="EMBL" id="MPRL01000035">
    <property type="protein sequence ID" value="OOZ40027.1"/>
    <property type="molecule type" value="Genomic_DNA"/>
</dbReference>
<dbReference type="CDD" id="cd06561">
    <property type="entry name" value="AlkD_like"/>
    <property type="match status" value="1"/>
</dbReference>
<sequence length="226" mass="26666">MRQLKRLGDSDKAAHAQRFFKTGPGEYGEGDRFLGIRVPPLRQLARQHRSLAIDECEQLLHSEWHEARLLALLILVGQFQHAEPAEQRLIYRFYLANTKHINSWDLVDTSAHPIIGGWLSERSRKPLHKLARSKLLWERRIAMMATYHFIKRNDFDETLQLAEKLLADPEDLIHKVVGWMLREIGKRDQQTELRFLRKHHLQMPRTMLRYAIEKFPPTERKQILAG</sequence>
<dbReference type="Proteomes" id="UP000191110">
    <property type="component" value="Unassembled WGS sequence"/>
</dbReference>
<evidence type="ECO:0000313" key="1">
    <source>
        <dbReference type="EMBL" id="OOZ40027.1"/>
    </source>
</evidence>
<dbReference type="PANTHER" id="PTHR34070:SF1">
    <property type="entry name" value="DNA ALKYLATION REPAIR PROTEIN"/>
    <property type="match status" value="1"/>
</dbReference>
<dbReference type="InterPro" id="IPR014825">
    <property type="entry name" value="DNA_alkylation"/>
</dbReference>
<comment type="caution">
    <text evidence="1">The sequence shown here is derived from an EMBL/GenBank/DDBJ whole genome shotgun (WGS) entry which is preliminary data.</text>
</comment>
<dbReference type="Gene3D" id="1.25.10.90">
    <property type="match status" value="1"/>
</dbReference>